<dbReference type="InterPro" id="IPR012332">
    <property type="entry name" value="Autotransporter_pectin_lyase_C"/>
</dbReference>
<dbReference type="InterPro" id="IPR057393">
    <property type="entry name" value="PIC_HAP1_IgA0_b-sol2"/>
</dbReference>
<keyword evidence="16" id="KW-0998">Cell outer membrane</keyword>
<dbReference type="Gene3D" id="2.40.10.120">
    <property type="match status" value="1"/>
</dbReference>
<proteinExistence type="predicted"/>
<geneLocation type="plasmid" evidence="19 20">
    <name>pSsAf2.3-2</name>
</geneLocation>
<dbReference type="NCBIfam" id="TIGR01414">
    <property type="entry name" value="autotrans_barl"/>
    <property type="match status" value="1"/>
</dbReference>
<accession>A0A7D5NTD2</accession>
<evidence type="ECO:0000256" key="6">
    <source>
        <dbReference type="ARBA" id="ARBA00022525"/>
    </source>
</evidence>
<dbReference type="GO" id="GO:0009986">
    <property type="term" value="C:cell surface"/>
    <property type="evidence" value="ECO:0007669"/>
    <property type="project" value="UniProtKB-SubCell"/>
</dbReference>
<evidence type="ECO:0000256" key="5">
    <source>
        <dbReference type="ARBA" id="ARBA00022452"/>
    </source>
</evidence>
<evidence type="ECO:0000256" key="11">
    <source>
        <dbReference type="ARBA" id="ARBA00022801"/>
    </source>
</evidence>
<dbReference type="InterPro" id="IPR000710">
    <property type="entry name" value="Peptidase_S6"/>
</dbReference>
<dbReference type="SMART" id="SM00869">
    <property type="entry name" value="Autotransporter"/>
    <property type="match status" value="1"/>
</dbReference>
<dbReference type="InterPro" id="IPR006315">
    <property type="entry name" value="OM_autotransptr_brl_dom"/>
</dbReference>
<sequence>MKSFFRLRLNTLLLCTSIYYPSAYSGIMRHDIEVQDYRDFGENLGKYSVGSMHIPVYKKDGSLSGYLDFPMPDFGMVVTTGISTLVAPSYIASVRHNTGYKTVSFGNGAQYATSYKLINRNNSTDSDIDFHLPRLSKVVTDAVPIEAVNKSEIRKGNTSRYSWYARVGGGRQSQVNDDQTGRIVLSDAYKWVSGGTINTAAVTFPSGTLRAPDYGPDSPLTSPLSIGSMAGDSGSPIIVYDEVDKRWKIAGVLHAGTNTDAYNSLTFWEYIPDGYIQGITTANTTPEVTDTVDDGVLIWGQDAITQNGSAWSWEGLSSAYNRQAPSVATDEELDATKDLHFNGTGGVIELSAPINLGAGKLQFSNNYTLKSAGGAEATWAGGGVDVDAGKEVLWQVNGLSEDALHKIGEGTLHVNAKGINPGSLNVGAGTVVLDQQADAAGHKQAFSSVTLVSGRPTVVLNDADQVATSNINFGYRGGMLDLNGNALNFKMINHTDSGATLVNHNGHEVANLAITGFTPEDVPFNRWDGNNNKGTPGSIYVYDNPYTKDTEYFQLNTSSYGYFPTNKSSTSTWTYLGTDPDAAVEYRLTQLDQQVFRGFLGETDESKNNGKMNVTIRTVRNTALTDLTGGMNIAGNLNVGSGTVLLSGRPIAHAGGKVIEDDWSTSLFRANQIRVDKEGVFQVGEYASVTADIIADESARLSLGYNDSKQADEKSWRCYSVIYRNNVTCSQPIRDTEALALLPASTVTGDIQLASNASLYLGKVRYQGTVASSGSSSMTLDPNAYWEMMGNSNVSSLRAESGALLSMVPMGRWSAKTLEIDSLDASGLTISMGIKPSMAENDRLLIKKSATGSSNLLDMALMVDAGQQVILKQDLVIVDAPVGTTHDYFTFASTFSGFSIYTPKYQVKDESDRVLWILEKNNENELDKEPTFNPDKWFTVQDNQPLIQSTRAMMASRQYIFSEALTQLYDRSNLLRIAPQNNGEWVTVEHSKGRFFDLSTNQQTLNVGWDEKSDMQIFGISASYTQGQVKGNGKENHHLATAGVYYSWQPREGWFVDTASHYMYLNQELTLDPMLGVNGATRDTHILAGSARTGYQFSLADDTLLISPYIGVSVGVLSGYSLKGNDVVVSLSSATPYYGTNGILVQKKGLWQGYKNITLTAGIEYQYSPEGNGSRITLSDHRANHQYAPWFDNRYNTHLGIEGSLNRNLSASVKVKNSFGRTFKTDYSGIIGINYRF</sequence>
<dbReference type="GeneID" id="93738261"/>
<evidence type="ECO:0000259" key="17">
    <source>
        <dbReference type="PROSITE" id="PS51208"/>
    </source>
</evidence>
<dbReference type="GO" id="GO:0006508">
    <property type="term" value="P:proteolysis"/>
    <property type="evidence" value="ECO:0007669"/>
    <property type="project" value="UniProtKB-KW"/>
</dbReference>
<evidence type="ECO:0000256" key="12">
    <source>
        <dbReference type="ARBA" id="ARBA00022825"/>
    </source>
</evidence>
<evidence type="ECO:0000256" key="1">
    <source>
        <dbReference type="ARBA" id="ARBA00004241"/>
    </source>
</evidence>
<dbReference type="GO" id="GO:0042597">
    <property type="term" value="C:periplasmic space"/>
    <property type="evidence" value="ECO:0007669"/>
    <property type="project" value="UniProtKB-SubCell"/>
</dbReference>
<evidence type="ECO:0000256" key="7">
    <source>
        <dbReference type="ARBA" id="ARBA00022670"/>
    </source>
</evidence>
<dbReference type="PANTHER" id="PTHR12338">
    <property type="entry name" value="AUTOTRANSPORTER"/>
    <property type="match status" value="1"/>
</dbReference>
<evidence type="ECO:0000256" key="13">
    <source>
        <dbReference type="ARBA" id="ARBA00023026"/>
    </source>
</evidence>
<keyword evidence="12" id="KW-0720">Serine protease</keyword>
<organism evidence="19 20">
    <name type="scientific">Serratia symbiotica</name>
    <dbReference type="NCBI Taxonomy" id="138074"/>
    <lineage>
        <taxon>Bacteria</taxon>
        <taxon>Pseudomonadati</taxon>
        <taxon>Pseudomonadota</taxon>
        <taxon>Gammaproteobacteria</taxon>
        <taxon>Enterobacterales</taxon>
        <taxon>Yersiniaceae</taxon>
        <taxon>Serratia</taxon>
    </lineage>
</organism>
<dbReference type="PRINTS" id="PR00921">
    <property type="entry name" value="IGASERPTASE"/>
</dbReference>
<dbReference type="InterPro" id="IPR036709">
    <property type="entry name" value="Autotransporte_beta_dom_sf"/>
</dbReference>
<keyword evidence="19" id="KW-0614">Plasmid</keyword>
<dbReference type="InterPro" id="IPR050909">
    <property type="entry name" value="Bact_Autotransporter_VF"/>
</dbReference>
<evidence type="ECO:0000256" key="14">
    <source>
        <dbReference type="ARBA" id="ARBA00023136"/>
    </source>
</evidence>
<evidence type="ECO:0000256" key="8">
    <source>
        <dbReference type="ARBA" id="ARBA00022692"/>
    </source>
</evidence>
<feature type="domain" description="Autotransporter" evidence="17">
    <location>
        <begin position="977"/>
        <end position="1237"/>
    </location>
</feature>
<dbReference type="GO" id="GO:0009279">
    <property type="term" value="C:cell outer membrane"/>
    <property type="evidence" value="ECO:0007669"/>
    <property type="project" value="UniProtKB-SubCell"/>
</dbReference>
<dbReference type="Pfam" id="PF24078">
    <property type="entry name" value="Beta-sol_PIC_HAP1_IgA0_2nd"/>
    <property type="match status" value="1"/>
</dbReference>
<keyword evidence="8" id="KW-0812">Transmembrane</keyword>
<evidence type="ECO:0000313" key="20">
    <source>
        <dbReference type="Proteomes" id="UP000042738"/>
    </source>
</evidence>
<dbReference type="InterPro" id="IPR011050">
    <property type="entry name" value="Pectin_lyase_fold/virulence"/>
</dbReference>
<keyword evidence="9" id="KW-0732">Signal</keyword>
<dbReference type="SUPFAM" id="SSF51126">
    <property type="entry name" value="Pectin lyase-like"/>
    <property type="match status" value="1"/>
</dbReference>
<evidence type="ECO:0000313" key="19">
    <source>
        <dbReference type="EMBL" id="QLH64590.1"/>
    </source>
</evidence>
<keyword evidence="5" id="KW-1134">Transmembrane beta strand</keyword>
<dbReference type="Pfam" id="PF02395">
    <property type="entry name" value="Peptidase_S6"/>
    <property type="match status" value="1"/>
</dbReference>
<evidence type="ECO:0000256" key="2">
    <source>
        <dbReference type="ARBA" id="ARBA00004418"/>
    </source>
</evidence>
<dbReference type="Proteomes" id="UP000042738">
    <property type="component" value="Plasmid pSsAf2.3-2"/>
</dbReference>
<dbReference type="RefSeq" id="WP_082026898.1">
    <property type="nucleotide sequence ID" value="NZ_CP050857.1"/>
</dbReference>
<keyword evidence="10" id="KW-0574">Periplasm</keyword>
<evidence type="ECO:0000256" key="4">
    <source>
        <dbReference type="ARBA" id="ARBA00004613"/>
    </source>
</evidence>
<dbReference type="Gene3D" id="3.30.160.280">
    <property type="match status" value="1"/>
</dbReference>
<keyword evidence="15" id="KW-0865">Zymogen</keyword>
<dbReference type="InterPro" id="IPR030396">
    <property type="entry name" value="Peptidase_S6_dom"/>
</dbReference>
<dbReference type="Gene3D" id="2.40.128.130">
    <property type="entry name" value="Autotransporter beta-domain"/>
    <property type="match status" value="1"/>
</dbReference>
<keyword evidence="11" id="KW-0378">Hydrolase</keyword>
<comment type="subcellular location">
    <subcellularLocation>
        <location evidence="3">Cell outer membrane</location>
        <topology evidence="3">Multi-pass membrane protein</topology>
    </subcellularLocation>
    <subcellularLocation>
        <location evidence="1">Cell surface</location>
    </subcellularLocation>
    <subcellularLocation>
        <location evidence="2">Periplasm</location>
    </subcellularLocation>
    <subcellularLocation>
        <location evidence="4">Secreted</location>
    </subcellularLocation>
</comment>
<dbReference type="InterPro" id="IPR005546">
    <property type="entry name" value="Autotransporte_beta"/>
</dbReference>
<dbReference type="PROSITE" id="PS51208">
    <property type="entry name" value="AUTOTRANSPORTER"/>
    <property type="match status" value="1"/>
</dbReference>
<evidence type="ECO:0000256" key="16">
    <source>
        <dbReference type="ARBA" id="ARBA00023237"/>
    </source>
</evidence>
<dbReference type="GO" id="GO:0004252">
    <property type="term" value="F:serine-type endopeptidase activity"/>
    <property type="evidence" value="ECO:0007669"/>
    <property type="project" value="InterPro"/>
</dbReference>
<keyword evidence="13" id="KW-0843">Virulence</keyword>
<feature type="domain" description="Peptidase S6" evidence="18">
    <location>
        <begin position="26"/>
        <end position="278"/>
    </location>
</feature>
<dbReference type="Gene3D" id="2.160.20.20">
    <property type="match status" value="2"/>
</dbReference>
<evidence type="ECO:0000256" key="3">
    <source>
        <dbReference type="ARBA" id="ARBA00004571"/>
    </source>
</evidence>
<evidence type="ECO:0000256" key="15">
    <source>
        <dbReference type="ARBA" id="ARBA00023145"/>
    </source>
</evidence>
<keyword evidence="14" id="KW-0472">Membrane</keyword>
<gene>
    <name evidence="19" type="ORF">SYMBAF_17455</name>
</gene>
<keyword evidence="7" id="KW-0645">Protease</keyword>
<dbReference type="SUPFAM" id="SSF103515">
    <property type="entry name" value="Autotransporter"/>
    <property type="match status" value="1"/>
</dbReference>
<evidence type="ECO:0000256" key="9">
    <source>
        <dbReference type="ARBA" id="ARBA00022729"/>
    </source>
</evidence>
<evidence type="ECO:0000259" key="18">
    <source>
        <dbReference type="PROSITE" id="PS51691"/>
    </source>
</evidence>
<dbReference type="PANTHER" id="PTHR12338:SF10">
    <property type="entry name" value="ADHESION AND PENETRATION PROTEIN AUTOTRANSPORTER"/>
    <property type="match status" value="1"/>
</dbReference>
<dbReference type="GO" id="GO:0005576">
    <property type="term" value="C:extracellular region"/>
    <property type="evidence" value="ECO:0007669"/>
    <property type="project" value="UniProtKB-SubCell"/>
</dbReference>
<protein>
    <submittedName>
        <fullName evidence="19">Autotransporter outer membrane beta-barrel domain-containing protein</fullName>
    </submittedName>
</protein>
<dbReference type="PROSITE" id="PS51691">
    <property type="entry name" value="PEPTIDASE_S6"/>
    <property type="match status" value="1"/>
</dbReference>
<dbReference type="EMBL" id="CP050857">
    <property type="protein sequence ID" value="QLH64590.1"/>
    <property type="molecule type" value="Genomic_DNA"/>
</dbReference>
<dbReference type="AlphaFoldDB" id="A0A7D5NTD2"/>
<name>A0A7D5NTD2_9GAMM</name>
<keyword evidence="6" id="KW-0964">Secreted</keyword>
<evidence type="ECO:0000256" key="10">
    <source>
        <dbReference type="ARBA" id="ARBA00022764"/>
    </source>
</evidence>
<reference evidence="19 20" key="1">
    <citation type="journal article" date="2014" name="Genome Announc.">
        <title>Whole-Genome Sequence of Serratia symbiotica Strain CWBI-2.3T, a Free-Living Symbiont of the Black Bean Aphid Aphis fabae.</title>
        <authorList>
            <person name="Foray V."/>
            <person name="Grigorescu A.S."/>
            <person name="Sabri A."/>
            <person name="Haubruge E."/>
            <person name="Lognay G."/>
            <person name="Francis F."/>
            <person name="Fauconnier M.L."/>
            <person name="Hance T."/>
            <person name="Thonart P."/>
        </authorList>
    </citation>
    <scope>NUCLEOTIDE SEQUENCE [LARGE SCALE GENOMIC DNA]</scope>
    <source>
        <strain evidence="19">CWBI-2.3</strain>
        <plasmid evidence="19 20">pSsAf2.3-2</plasmid>
    </source>
</reference>